<dbReference type="PANTHER" id="PTHR19375">
    <property type="entry name" value="HEAT SHOCK PROTEIN 70KDA"/>
    <property type="match status" value="1"/>
</dbReference>
<keyword evidence="6" id="KW-0143">Chaperone</keyword>
<comment type="similarity">
    <text evidence="1 7">Belongs to the heat shock protein 70 family.</text>
</comment>
<evidence type="ECO:0000256" key="3">
    <source>
        <dbReference type="ARBA" id="ARBA00022741"/>
    </source>
</evidence>
<dbReference type="PROSITE" id="PS00329">
    <property type="entry name" value="HSP70_2"/>
    <property type="match status" value="1"/>
</dbReference>
<sequence length="535" mass="57337">MGIYGIDLGTTYSCVAHIDDTGRPTIVKNAVGEETTPSVVFFETPDNIVVGRDAKSSAKISPELVASLIKRQMGEKVSYTFHGEEHTPESISAVILRELARSASEHTGEQVRDVVITVPAYFGVSQREATRNAGTIAGLNVIDVVPEPVAAALHYEAMNSGEDRTILVYDLGGGTFDTTVIRLSGNDVQVVCTDGDHHLGGADWDEKIADFLRDAFVAEHPDVGAGDSEDFLQELATAAEDMKKALSAMTSRRHNMRFAGEVTRAELTREMFEQSTAELLDRTMDITARTVETAKAKGVTKFDEVLLVGGATRMPAVAETLRSRFGFEPKIHDPDLAVAKGAALFGLIQSVKIALPDGDGSGAAPSDAAVALVADQLGIEPAQVAKLAEKQVVTVSPRAFGIKASKGGSDVTFVDHLINANDPLPAQPPSRQYVTKYDKQVSIQIEVWEQAGARASESLEDNEKIGDGLISGLPPLPKGSPLDVTFTMERNGTLRVHAVELSTRKDLTIELMIDGLSRAQVEQARDVVSRYSIGG</sequence>
<evidence type="ECO:0000313" key="8">
    <source>
        <dbReference type="EMBL" id="GGU59197.1"/>
    </source>
</evidence>
<protein>
    <submittedName>
        <fullName evidence="8">Molecular chaperone DnaK</fullName>
    </submittedName>
</protein>
<keyword evidence="5" id="KW-0346">Stress response</keyword>
<dbReference type="EMBL" id="BMRE01000032">
    <property type="protein sequence ID" value="GGU59197.1"/>
    <property type="molecule type" value="Genomic_DNA"/>
</dbReference>
<accession>A0ABQ2UXY4</accession>
<keyword evidence="9" id="KW-1185">Reference proteome</keyword>
<keyword evidence="3 7" id="KW-0547">Nucleotide-binding</keyword>
<dbReference type="Gene3D" id="3.30.420.40">
    <property type="match status" value="2"/>
</dbReference>
<dbReference type="Proteomes" id="UP000649573">
    <property type="component" value="Unassembled WGS sequence"/>
</dbReference>
<evidence type="ECO:0000256" key="1">
    <source>
        <dbReference type="ARBA" id="ARBA00007381"/>
    </source>
</evidence>
<dbReference type="Gene3D" id="2.60.34.10">
    <property type="entry name" value="Substrate Binding Domain Of DNAk, Chain A, domain 1"/>
    <property type="match status" value="1"/>
</dbReference>
<comment type="caution">
    <text evidence="8">The sequence shown here is derived from an EMBL/GenBank/DDBJ whole genome shotgun (WGS) entry which is preliminary data.</text>
</comment>
<evidence type="ECO:0000256" key="5">
    <source>
        <dbReference type="ARBA" id="ARBA00023016"/>
    </source>
</evidence>
<dbReference type="RefSeq" id="WP_189257033.1">
    <property type="nucleotide sequence ID" value="NZ_BMRE01000032.1"/>
</dbReference>
<dbReference type="InterPro" id="IPR018181">
    <property type="entry name" value="Heat_shock_70_CS"/>
</dbReference>
<dbReference type="Pfam" id="PF00012">
    <property type="entry name" value="HSP70"/>
    <property type="match status" value="2"/>
</dbReference>
<dbReference type="InterPro" id="IPR029047">
    <property type="entry name" value="HSP70_peptide-bd_sf"/>
</dbReference>
<gene>
    <name evidence="8" type="primary">dnaK</name>
    <name evidence="8" type="ORF">GCM10010178_59300</name>
</gene>
<proteinExistence type="inferred from homology"/>
<evidence type="ECO:0000256" key="7">
    <source>
        <dbReference type="RuleBase" id="RU003322"/>
    </source>
</evidence>
<dbReference type="PROSITE" id="PS01036">
    <property type="entry name" value="HSP70_3"/>
    <property type="match status" value="1"/>
</dbReference>
<evidence type="ECO:0000256" key="4">
    <source>
        <dbReference type="ARBA" id="ARBA00022840"/>
    </source>
</evidence>
<reference evidence="9" key="1">
    <citation type="journal article" date="2019" name="Int. J. Syst. Evol. Microbiol.">
        <title>The Global Catalogue of Microorganisms (GCM) 10K type strain sequencing project: providing services to taxonomists for standard genome sequencing and annotation.</title>
        <authorList>
            <consortium name="The Broad Institute Genomics Platform"/>
            <consortium name="The Broad Institute Genome Sequencing Center for Infectious Disease"/>
            <person name="Wu L."/>
            <person name="Ma J."/>
        </authorList>
    </citation>
    <scope>NUCLEOTIDE SEQUENCE [LARGE SCALE GENOMIC DNA]</scope>
    <source>
        <strain evidence="9">JCM 3296</strain>
    </source>
</reference>
<keyword evidence="4 7" id="KW-0067">ATP-binding</keyword>
<evidence type="ECO:0000313" key="9">
    <source>
        <dbReference type="Proteomes" id="UP000649573"/>
    </source>
</evidence>
<keyword evidence="2" id="KW-0597">Phosphoprotein</keyword>
<evidence type="ECO:0000256" key="6">
    <source>
        <dbReference type="ARBA" id="ARBA00023186"/>
    </source>
</evidence>
<name>A0ABQ2UXY4_9PSEU</name>
<dbReference type="InterPro" id="IPR043129">
    <property type="entry name" value="ATPase_NBD"/>
</dbReference>
<dbReference type="PROSITE" id="PS00297">
    <property type="entry name" value="HSP70_1"/>
    <property type="match status" value="1"/>
</dbReference>
<evidence type="ECO:0000256" key="2">
    <source>
        <dbReference type="ARBA" id="ARBA00022553"/>
    </source>
</evidence>
<dbReference type="InterPro" id="IPR013126">
    <property type="entry name" value="Hsp_70_fam"/>
</dbReference>
<dbReference type="SUPFAM" id="SSF53067">
    <property type="entry name" value="Actin-like ATPase domain"/>
    <property type="match status" value="2"/>
</dbReference>
<dbReference type="PRINTS" id="PR00301">
    <property type="entry name" value="HEATSHOCK70"/>
</dbReference>
<dbReference type="SUPFAM" id="SSF100920">
    <property type="entry name" value="Heat shock protein 70kD (HSP70), peptide-binding domain"/>
    <property type="match status" value="1"/>
</dbReference>
<organism evidence="8 9">
    <name type="scientific">Lentzea flava</name>
    <dbReference type="NCBI Taxonomy" id="103732"/>
    <lineage>
        <taxon>Bacteria</taxon>
        <taxon>Bacillati</taxon>
        <taxon>Actinomycetota</taxon>
        <taxon>Actinomycetes</taxon>
        <taxon>Pseudonocardiales</taxon>
        <taxon>Pseudonocardiaceae</taxon>
        <taxon>Lentzea</taxon>
    </lineage>
</organism>
<dbReference type="CDD" id="cd24029">
    <property type="entry name" value="ASKHA_NBD_HSP70_DnaK_HscA_HscC"/>
    <property type="match status" value="1"/>
</dbReference>
<dbReference type="Gene3D" id="3.90.640.10">
    <property type="entry name" value="Actin, Chain A, domain 4"/>
    <property type="match status" value="1"/>
</dbReference>